<dbReference type="InterPro" id="IPR002227">
    <property type="entry name" value="Tyrosinase_Cu-bd"/>
</dbReference>
<dbReference type="Pfam" id="PF00264">
    <property type="entry name" value="Tyrosinase"/>
    <property type="match status" value="1"/>
</dbReference>
<feature type="compositionally biased region" description="Basic and acidic residues" evidence="3">
    <location>
        <begin position="17"/>
        <end position="31"/>
    </location>
</feature>
<evidence type="ECO:0000256" key="2">
    <source>
        <dbReference type="ARBA" id="ARBA00023008"/>
    </source>
</evidence>
<keyword evidence="2" id="KW-0186">Copper</keyword>
<dbReference type="WBParaSite" id="nRc.2.0.1.t10182-RA">
    <property type="protein sequence ID" value="nRc.2.0.1.t10182-RA"/>
    <property type="gene ID" value="nRc.2.0.1.g10182"/>
</dbReference>
<feature type="domain" description="Tyrosinase copper-binding" evidence="4">
    <location>
        <begin position="254"/>
        <end position="271"/>
    </location>
</feature>
<reference evidence="6" key="1">
    <citation type="submission" date="2022-11" db="UniProtKB">
        <authorList>
            <consortium name="WormBaseParasite"/>
        </authorList>
    </citation>
    <scope>IDENTIFICATION</scope>
</reference>
<evidence type="ECO:0000259" key="4">
    <source>
        <dbReference type="PROSITE" id="PS00497"/>
    </source>
</evidence>
<dbReference type="PANTHER" id="PTHR11474">
    <property type="entry name" value="TYROSINASE FAMILY MEMBER"/>
    <property type="match status" value="1"/>
</dbReference>
<evidence type="ECO:0000313" key="5">
    <source>
        <dbReference type="Proteomes" id="UP000887565"/>
    </source>
</evidence>
<evidence type="ECO:0000313" key="6">
    <source>
        <dbReference type="WBParaSite" id="nRc.2.0.1.t10182-RA"/>
    </source>
</evidence>
<dbReference type="SUPFAM" id="SSF48056">
    <property type="entry name" value="Di-copper centre-containing domain"/>
    <property type="match status" value="1"/>
</dbReference>
<dbReference type="InterPro" id="IPR008922">
    <property type="entry name" value="Di-copper_centre_dom_sf"/>
</dbReference>
<organism evidence="5 6">
    <name type="scientific">Romanomermis culicivorax</name>
    <name type="common">Nematode worm</name>
    <dbReference type="NCBI Taxonomy" id="13658"/>
    <lineage>
        <taxon>Eukaryota</taxon>
        <taxon>Metazoa</taxon>
        <taxon>Ecdysozoa</taxon>
        <taxon>Nematoda</taxon>
        <taxon>Enoplea</taxon>
        <taxon>Dorylaimia</taxon>
        <taxon>Mermithida</taxon>
        <taxon>Mermithoidea</taxon>
        <taxon>Mermithidae</taxon>
        <taxon>Romanomermis</taxon>
    </lineage>
</organism>
<accession>A0A915I8I8</accession>
<feature type="region of interest" description="Disordered" evidence="3">
    <location>
        <begin position="1"/>
        <end position="31"/>
    </location>
</feature>
<dbReference type="PANTHER" id="PTHR11474:SF126">
    <property type="entry name" value="TYROSINASE-LIKE PROTEIN TYR-1-RELATED"/>
    <property type="match status" value="1"/>
</dbReference>
<sequence>MSNQVGQSAAVCQPNRQPRDPIAHLSKHPCEQEQLKKLPKEQKSTNPQLLEAQLKELCHMSKAWDLTAKLNIPQLSDPEFDPVADPIQLPLLPFQKSYLKSHQQCKDSNACLQSLAKRTLKARAAAFRARKSRKFRNPWIIVAAKGPWFQALVLADVMQNEDHSRDPSVEVAALAALNIPPPPSLMDRQGPPVVKREAPVVKVIRKEYRAMTDQERLAFQNAVVALKNKVVNSSYNAFDLHASLHSAAYSPQAHFGCSFIPFHRIYLLMLEKQLQEVSGDNTVAIPYWDSTLDSQLPSPCDSVYLIVDNMNLIVDSIKYLILLTY</sequence>
<dbReference type="GO" id="GO:0046872">
    <property type="term" value="F:metal ion binding"/>
    <property type="evidence" value="ECO:0007669"/>
    <property type="project" value="UniProtKB-KW"/>
</dbReference>
<dbReference type="InterPro" id="IPR050316">
    <property type="entry name" value="Tyrosinase/Hemocyanin"/>
</dbReference>
<dbReference type="Gene3D" id="1.10.1280.10">
    <property type="entry name" value="Di-copper center containing domain from catechol oxidase"/>
    <property type="match status" value="1"/>
</dbReference>
<evidence type="ECO:0000256" key="3">
    <source>
        <dbReference type="SAM" id="MobiDB-lite"/>
    </source>
</evidence>
<dbReference type="GO" id="GO:0016491">
    <property type="term" value="F:oxidoreductase activity"/>
    <property type="evidence" value="ECO:0007669"/>
    <property type="project" value="InterPro"/>
</dbReference>
<dbReference type="PROSITE" id="PS00497">
    <property type="entry name" value="TYROSINASE_1"/>
    <property type="match status" value="1"/>
</dbReference>
<dbReference type="AlphaFoldDB" id="A0A915I8I8"/>
<proteinExistence type="predicted"/>
<keyword evidence="1" id="KW-0479">Metal-binding</keyword>
<dbReference type="Proteomes" id="UP000887565">
    <property type="component" value="Unplaced"/>
</dbReference>
<evidence type="ECO:0000256" key="1">
    <source>
        <dbReference type="ARBA" id="ARBA00022723"/>
    </source>
</evidence>
<protein>
    <submittedName>
        <fullName evidence="6">Tyrosinase copper-binding domain-containing protein</fullName>
    </submittedName>
</protein>
<keyword evidence="5" id="KW-1185">Reference proteome</keyword>
<name>A0A915I8I8_ROMCU</name>